<reference evidence="1 2" key="1">
    <citation type="submission" date="2018-11" db="EMBL/GenBank/DDBJ databases">
        <title>Phylogenetic determinants of toxin gene distribution in genomes of Brevibacillus laterosporus.</title>
        <authorList>
            <person name="Glare T.R."/>
            <person name="Durrant A."/>
            <person name="Berry C."/>
            <person name="Palma L."/>
            <person name="Ormskirk M."/>
            <person name="Cox M.O."/>
        </authorList>
    </citation>
    <scope>NUCLEOTIDE SEQUENCE [LARGE SCALE GENOMIC DNA]</scope>
    <source>
        <strain evidence="1 2">1821L</strain>
        <plasmid evidence="1 2">p1821L01</plasmid>
    </source>
</reference>
<geneLocation type="plasmid" evidence="1 2">
    <name>p1821L01</name>
</geneLocation>
<accession>A0A518V1T3</accession>
<evidence type="ECO:0000313" key="2">
    <source>
        <dbReference type="Proteomes" id="UP000319432"/>
    </source>
</evidence>
<name>A0A518V1T3_BRELA</name>
<organism evidence="1 2">
    <name type="scientific">Brevibacillus laterosporus</name>
    <name type="common">Bacillus laterosporus</name>
    <dbReference type="NCBI Taxonomy" id="1465"/>
    <lineage>
        <taxon>Bacteria</taxon>
        <taxon>Bacillati</taxon>
        <taxon>Bacillota</taxon>
        <taxon>Bacilli</taxon>
        <taxon>Bacillales</taxon>
        <taxon>Paenibacillaceae</taxon>
        <taxon>Brevibacillus</taxon>
    </lineage>
</organism>
<evidence type="ECO:0000313" key="1">
    <source>
        <dbReference type="EMBL" id="QDX90949.1"/>
    </source>
</evidence>
<proteinExistence type="predicted"/>
<dbReference type="AlphaFoldDB" id="A0A518V1T3"/>
<sequence>MLVWADSNPLIDFTTTKNLDKKGMQKEEVSINKISDYTSEAISKKIINHTSATMANIKLFSSRGVAHGYSQP</sequence>
<dbReference type="Proteomes" id="UP000319432">
    <property type="component" value="Plasmid p1821L01"/>
</dbReference>
<keyword evidence="2" id="KW-1185">Reference proteome</keyword>
<keyword evidence="1" id="KW-0614">Plasmid</keyword>
<protein>
    <submittedName>
        <fullName evidence="1">Uncharacterized protein</fullName>
    </submittedName>
</protein>
<dbReference type="EMBL" id="CP033461">
    <property type="protein sequence ID" value="QDX90949.1"/>
    <property type="molecule type" value="Genomic_DNA"/>
</dbReference>
<gene>
    <name evidence="1" type="ORF">EEL30_00250</name>
</gene>